<evidence type="ECO:0000313" key="3">
    <source>
        <dbReference type="Proteomes" id="UP000696280"/>
    </source>
</evidence>
<evidence type="ECO:0000313" key="2">
    <source>
        <dbReference type="EMBL" id="CAG8956903.1"/>
    </source>
</evidence>
<organism evidence="2 3">
    <name type="scientific">Hymenoscyphus fraxineus</name>
    <dbReference type="NCBI Taxonomy" id="746836"/>
    <lineage>
        <taxon>Eukaryota</taxon>
        <taxon>Fungi</taxon>
        <taxon>Dikarya</taxon>
        <taxon>Ascomycota</taxon>
        <taxon>Pezizomycotina</taxon>
        <taxon>Leotiomycetes</taxon>
        <taxon>Helotiales</taxon>
        <taxon>Helotiaceae</taxon>
        <taxon>Hymenoscyphus</taxon>
    </lineage>
</organism>
<protein>
    <submittedName>
        <fullName evidence="2">Uncharacterized protein</fullName>
    </submittedName>
</protein>
<evidence type="ECO:0000256" key="1">
    <source>
        <dbReference type="SAM" id="SignalP"/>
    </source>
</evidence>
<proteinExistence type="predicted"/>
<comment type="caution">
    <text evidence="2">The sequence shown here is derived from an EMBL/GenBank/DDBJ whole genome shotgun (WGS) entry which is preliminary data.</text>
</comment>
<feature type="chain" id="PRO_5040113762" evidence="1">
    <location>
        <begin position="20"/>
        <end position="342"/>
    </location>
</feature>
<dbReference type="AlphaFoldDB" id="A0A9N9PVN7"/>
<sequence length="342" mass="37384">MPSFYELLTLSCVVQVIAAQNGTTPQDPALADFGQTLNVPGAMTRFDQDFVDGLALDLFSPHDRTVVVNQNLDPLDGRFVTGASGETFVGLQNHSYVIQMSNSANDLIAKIEIPYDMDQLNSMGVQVGNTFVGTLSADKRSWVIDESSRNIHRSENNTRIIKMTNITGEYRLLGRRSVDEANIFIQYGQGETRTMNITSGGMQEAEFVDGLRVAILAQANMALNVDIRSGIPQEALPMGMVPVNSFAWVMQSSSPTTNLDASIKFPVNMDMVAAIEKQANEKMISIAKRQFNAPTSTPFVMVMAATHLRDMPRSGVGQVTLNNIQEVDGEYILVAVPASLQI</sequence>
<dbReference type="OrthoDB" id="6513042at2759"/>
<feature type="signal peptide" evidence="1">
    <location>
        <begin position="1"/>
        <end position="19"/>
    </location>
</feature>
<keyword evidence="1" id="KW-0732">Signal</keyword>
<dbReference type="EMBL" id="CAJVRL010000074">
    <property type="protein sequence ID" value="CAG8956903.1"/>
    <property type="molecule type" value="Genomic_DNA"/>
</dbReference>
<reference evidence="2" key="1">
    <citation type="submission" date="2021-07" db="EMBL/GenBank/DDBJ databases">
        <authorList>
            <person name="Durling M."/>
        </authorList>
    </citation>
    <scope>NUCLEOTIDE SEQUENCE</scope>
</reference>
<accession>A0A9N9PVN7</accession>
<keyword evidence="3" id="KW-1185">Reference proteome</keyword>
<gene>
    <name evidence="2" type="ORF">HYFRA_00012358</name>
</gene>
<name>A0A9N9PVN7_9HELO</name>
<dbReference type="Proteomes" id="UP000696280">
    <property type="component" value="Unassembled WGS sequence"/>
</dbReference>